<organism evidence="4 5">
    <name type="scientific">Thioalkalivibrio nitratireducens (strain DSM 14787 / UNIQEM 213 / ALEN2)</name>
    <dbReference type="NCBI Taxonomy" id="1255043"/>
    <lineage>
        <taxon>Bacteria</taxon>
        <taxon>Pseudomonadati</taxon>
        <taxon>Pseudomonadota</taxon>
        <taxon>Gammaproteobacteria</taxon>
        <taxon>Chromatiales</taxon>
        <taxon>Ectothiorhodospiraceae</taxon>
        <taxon>Thioalkalivibrio</taxon>
    </lineage>
</organism>
<dbReference type="EMBL" id="CP003989">
    <property type="protein sequence ID" value="AGA35300.1"/>
    <property type="molecule type" value="Genomic_DNA"/>
</dbReference>
<keyword evidence="5" id="KW-1185">Reference proteome</keyword>
<sequence>MTMGRTDPQAEHDRGPTDGEEAVEMLLQPREKDLGGFSVRRLPPSVKRSMVGPWIFFAHMGPTDFPPGQGITVRPHPHINLATVTYLFEGEILHRDIGTTSAPTRCDNLPPVQRGG</sequence>
<evidence type="ECO:0000313" key="4">
    <source>
        <dbReference type="EMBL" id="AGA35300.1"/>
    </source>
</evidence>
<proteinExistence type="inferred from homology"/>
<dbReference type="InterPro" id="IPR011051">
    <property type="entry name" value="RmlC_Cupin_sf"/>
</dbReference>
<dbReference type="Pfam" id="PF02678">
    <property type="entry name" value="Pirin"/>
    <property type="match status" value="1"/>
</dbReference>
<name>L0E258_THIND</name>
<protein>
    <submittedName>
        <fullName evidence="4">Pirin-related protein</fullName>
    </submittedName>
</protein>
<dbReference type="eggNOG" id="COG1741">
    <property type="taxonomic scope" value="Bacteria"/>
</dbReference>
<evidence type="ECO:0000256" key="2">
    <source>
        <dbReference type="SAM" id="MobiDB-lite"/>
    </source>
</evidence>
<comment type="similarity">
    <text evidence="1">Belongs to the pirin family.</text>
</comment>
<evidence type="ECO:0000313" key="5">
    <source>
        <dbReference type="Proteomes" id="UP000010809"/>
    </source>
</evidence>
<gene>
    <name evidence="4" type="ordered locus">TVNIR_3670</name>
</gene>
<feature type="compositionally biased region" description="Basic and acidic residues" evidence="2">
    <location>
        <begin position="8"/>
        <end position="17"/>
    </location>
</feature>
<dbReference type="InterPro" id="IPR014710">
    <property type="entry name" value="RmlC-like_jellyroll"/>
</dbReference>
<dbReference type="Gene3D" id="2.60.120.10">
    <property type="entry name" value="Jelly Rolls"/>
    <property type="match status" value="1"/>
</dbReference>
<feature type="domain" description="Pirin N-terminal" evidence="3">
    <location>
        <begin position="43"/>
        <end position="97"/>
    </location>
</feature>
<dbReference type="Proteomes" id="UP000010809">
    <property type="component" value="Chromosome"/>
</dbReference>
<dbReference type="AlphaFoldDB" id="L0E258"/>
<dbReference type="STRING" id="1255043.TVNIR_3670"/>
<feature type="region of interest" description="Disordered" evidence="2">
    <location>
        <begin position="1"/>
        <end position="20"/>
    </location>
</feature>
<dbReference type="KEGG" id="tni:TVNIR_3670"/>
<accession>L0E258</accession>
<dbReference type="InterPro" id="IPR003829">
    <property type="entry name" value="Pirin_N_dom"/>
</dbReference>
<evidence type="ECO:0000256" key="1">
    <source>
        <dbReference type="RuleBase" id="RU003457"/>
    </source>
</evidence>
<evidence type="ECO:0000259" key="3">
    <source>
        <dbReference type="Pfam" id="PF02678"/>
    </source>
</evidence>
<dbReference type="HOGENOM" id="CLU_2095780_0_0_6"/>
<reference evidence="4" key="1">
    <citation type="submission" date="2015-12" db="EMBL/GenBank/DDBJ databases">
        <authorList>
            <person name="Tikhonova T.V."/>
            <person name="Pavlov A.R."/>
            <person name="Beletsky A.V."/>
            <person name="Mardanov A.V."/>
            <person name="Sorokin D.Y."/>
            <person name="Ravin N.V."/>
            <person name="Popov V.O."/>
        </authorList>
    </citation>
    <scope>NUCLEOTIDE SEQUENCE</scope>
    <source>
        <strain evidence="4">DSM 14787</strain>
    </source>
</reference>
<dbReference type="SUPFAM" id="SSF51182">
    <property type="entry name" value="RmlC-like cupins"/>
    <property type="match status" value="1"/>
</dbReference>
<dbReference type="PATRIC" id="fig|1255043.3.peg.3702"/>